<gene>
    <name evidence="8" type="primary">LCY2</name>
</gene>
<dbReference type="Gene3D" id="3.50.50.60">
    <property type="entry name" value="FAD/NAD(P)-binding domain"/>
    <property type="match status" value="1"/>
</dbReference>
<evidence type="ECO:0000313" key="8">
    <source>
        <dbReference type="EMBL" id="QHA79706.1"/>
    </source>
</evidence>
<dbReference type="GO" id="GO:0016117">
    <property type="term" value="P:carotenoid biosynthetic process"/>
    <property type="evidence" value="ECO:0007669"/>
    <property type="project" value="UniProtKB-KW"/>
</dbReference>
<dbReference type="SUPFAM" id="SSF51905">
    <property type="entry name" value="FAD/NAD(P)-binding domain"/>
    <property type="match status" value="1"/>
</dbReference>
<evidence type="ECO:0000256" key="2">
    <source>
        <dbReference type="ARBA" id="ARBA00006599"/>
    </source>
</evidence>
<comment type="similarity">
    <text evidence="2">Belongs to the lycopene cyclase family.</text>
</comment>
<organism evidence="8">
    <name type="scientific">Pyropia yezoensis</name>
    <name type="common">Susabi-nori</name>
    <name type="synonym">Porphyra yezoensis</name>
    <dbReference type="NCBI Taxonomy" id="2788"/>
    <lineage>
        <taxon>Eukaryota</taxon>
        <taxon>Rhodophyta</taxon>
        <taxon>Bangiophyceae</taxon>
        <taxon>Bangiales</taxon>
        <taxon>Bangiaceae</taxon>
        <taxon>Pyropia</taxon>
    </lineage>
</organism>
<dbReference type="Pfam" id="PF05834">
    <property type="entry name" value="Lycopene_cycl"/>
    <property type="match status" value="1"/>
</dbReference>
<dbReference type="PANTHER" id="PTHR39757:SF5">
    <property type="entry name" value="OS02G0190600 PROTEIN"/>
    <property type="match status" value="1"/>
</dbReference>
<evidence type="ECO:0000256" key="7">
    <source>
        <dbReference type="SAM" id="MobiDB-lite"/>
    </source>
</evidence>
<evidence type="ECO:0000256" key="1">
    <source>
        <dbReference type="ARBA" id="ARBA00005089"/>
    </source>
</evidence>
<dbReference type="EMBL" id="MN401144">
    <property type="protein sequence ID" value="QHA79706.1"/>
    <property type="molecule type" value="mRNA"/>
</dbReference>
<protein>
    <recommendedName>
        <fullName evidence="3">lycopene beta-cyclase</fullName>
        <ecNumber evidence="3">5.5.1.19</ecNumber>
    </recommendedName>
</protein>
<accession>A0A7L4YC83</accession>
<name>A0A7L4YC83_PYRYE</name>
<dbReference type="GO" id="GO:0016705">
    <property type="term" value="F:oxidoreductase activity, acting on paired donors, with incorporation or reduction of molecular oxygen"/>
    <property type="evidence" value="ECO:0007669"/>
    <property type="project" value="InterPro"/>
</dbReference>
<dbReference type="AlphaFoldDB" id="A0A7L4YC83"/>
<proteinExistence type="evidence at transcript level"/>
<comment type="pathway">
    <text evidence="6">Carotenoid biosynthesis; beta-zeacarotene biosynthesis.</text>
</comment>
<dbReference type="InterPro" id="IPR010108">
    <property type="entry name" value="Lycopene_cyclase_b/e"/>
</dbReference>
<feature type="region of interest" description="Disordered" evidence="7">
    <location>
        <begin position="241"/>
        <end position="278"/>
    </location>
</feature>
<dbReference type="PANTHER" id="PTHR39757">
    <property type="match status" value="1"/>
</dbReference>
<dbReference type="GO" id="GO:0016860">
    <property type="term" value="F:intramolecular oxidoreductase activity"/>
    <property type="evidence" value="ECO:0007669"/>
    <property type="project" value="UniProtKB-ARBA"/>
</dbReference>
<dbReference type="InterPro" id="IPR036188">
    <property type="entry name" value="FAD/NAD-bd_sf"/>
</dbReference>
<keyword evidence="8" id="KW-0413">Isomerase</keyword>
<evidence type="ECO:0000256" key="3">
    <source>
        <dbReference type="ARBA" id="ARBA00012242"/>
    </source>
</evidence>
<feature type="region of interest" description="Disordered" evidence="7">
    <location>
        <begin position="45"/>
        <end position="77"/>
    </location>
</feature>
<evidence type="ECO:0000256" key="4">
    <source>
        <dbReference type="ARBA" id="ARBA00022746"/>
    </source>
</evidence>
<keyword evidence="5" id="KW-0520">NAD</keyword>
<comment type="pathway">
    <text evidence="1">Carotenoid biosynthesis; beta-carotene biosynthesis.</text>
</comment>
<sequence>MPPSAAFLPVPPRAPAAGAAAAAGTRAPRRGCRLRPRVSVVATSRSAGADAVRPARGVWPPRGAAAASPPTPTPTPTPVVTVSAAAATASSTAAPTAAVPVAPATAPSVATDPAAPPLRTYDVTVIGGGPAGLSLAAALGATGLSVAALDAAIDVPWPNHYGVWADEFEPLGLADCATSTYPTTTIYVPSAAGGGAGAAPVVLDRPYLRVDRVKLKARLLERCAAGGVVIERANVTAVDHSSDTHSTVTFVEGHPRPSTSRGDGAGSPPTPPSAPAPRQLRTRLVVDATGHALRFVQTAPGYSPGFQAAYGIEAVVEGHPFPLDEMLLMDFRDDHMQGDAADVAASSAAPTFLYVFPTDSNRVFLEETSIILPEAMPFETLRERLNKRLAHLGVTVKLVVEEEYSLIPLGGSVPLLGQRVVGFGGSACLVHPATGYMVARTLSLAESLAGEIATALRTPAAGTSRRGWGANAAAAADAPPPPLAPADTVAAAAWAHLWSESRIRERDFLLFGADLLAGLDLGAMKEFFAAFFRLPQPLWAGFLSFRLERPSERATFAFVFFLQASNRIRGGLLRGIVTTGRWKLIRSVLPLWLARLGDSSREQRGENQQ</sequence>
<evidence type="ECO:0000256" key="6">
    <source>
        <dbReference type="ARBA" id="ARBA00037906"/>
    </source>
</evidence>
<dbReference type="EC" id="5.5.1.19" evidence="3"/>
<evidence type="ECO:0000256" key="5">
    <source>
        <dbReference type="ARBA" id="ARBA00023027"/>
    </source>
</evidence>
<keyword evidence="4" id="KW-0125">Carotenoid biosynthesis</keyword>
<reference evidence="8" key="1">
    <citation type="submission" date="2019-08" db="EMBL/GenBank/DDBJ databases">
        <authorList>
            <person name="Deng Y.-Y."/>
            <person name="Cheng L."/>
            <person name="Wang Q."/>
            <person name="Cao T."/>
            <person name="He Y."/>
            <person name="Lu Q."/>
            <person name="Yang L.-E."/>
            <person name="Lu S."/>
        </authorList>
    </citation>
    <scope>NUCLEOTIDE SEQUENCE</scope>
</reference>
<dbReference type="NCBIfam" id="TIGR01790">
    <property type="entry name" value="carotene-cycl"/>
    <property type="match status" value="1"/>
</dbReference>